<gene>
    <name evidence="1" type="ORF">F511_47665</name>
</gene>
<protein>
    <submittedName>
        <fullName evidence="1">Uncharacterized protein</fullName>
    </submittedName>
</protein>
<keyword evidence="2" id="KW-1185">Reference proteome</keyword>
<dbReference type="AlphaFoldDB" id="A0A2Z6ZXM3"/>
<sequence length="82" mass="8906">MRDWSRMVAGRGQQPCALRCALAAHGGRELGVRFAQLLRDLPPAHHALCAAHVAASVRPSAVRYVVAATVVRRCLWKNCCDG</sequence>
<name>A0A2Z6ZXM3_9LAMI</name>
<dbReference type="Proteomes" id="UP000250235">
    <property type="component" value="Unassembled WGS sequence"/>
</dbReference>
<evidence type="ECO:0000313" key="2">
    <source>
        <dbReference type="Proteomes" id="UP000250235"/>
    </source>
</evidence>
<proteinExistence type="predicted"/>
<reference evidence="1 2" key="1">
    <citation type="journal article" date="2015" name="Proc. Natl. Acad. Sci. U.S.A.">
        <title>The resurrection genome of Boea hygrometrica: A blueprint for survival of dehydration.</title>
        <authorList>
            <person name="Xiao L."/>
            <person name="Yang G."/>
            <person name="Zhang L."/>
            <person name="Yang X."/>
            <person name="Zhao S."/>
            <person name="Ji Z."/>
            <person name="Zhou Q."/>
            <person name="Hu M."/>
            <person name="Wang Y."/>
            <person name="Chen M."/>
            <person name="Xu Y."/>
            <person name="Jin H."/>
            <person name="Xiao X."/>
            <person name="Hu G."/>
            <person name="Bao F."/>
            <person name="Hu Y."/>
            <person name="Wan P."/>
            <person name="Li L."/>
            <person name="Deng X."/>
            <person name="Kuang T."/>
            <person name="Xiang C."/>
            <person name="Zhu J.K."/>
            <person name="Oliver M.J."/>
            <person name="He Y."/>
        </authorList>
    </citation>
    <scope>NUCLEOTIDE SEQUENCE [LARGE SCALE GENOMIC DNA]</scope>
    <source>
        <strain evidence="2">cv. XS01</strain>
    </source>
</reference>
<evidence type="ECO:0000313" key="1">
    <source>
        <dbReference type="EMBL" id="KZT75310.1"/>
    </source>
</evidence>
<accession>A0A2Z6ZXM3</accession>
<dbReference type="EMBL" id="KV286075">
    <property type="protein sequence ID" value="KZT75310.1"/>
    <property type="molecule type" value="Genomic_DNA"/>
</dbReference>
<organism evidence="1 2">
    <name type="scientific">Dorcoceras hygrometricum</name>
    <dbReference type="NCBI Taxonomy" id="472368"/>
    <lineage>
        <taxon>Eukaryota</taxon>
        <taxon>Viridiplantae</taxon>
        <taxon>Streptophyta</taxon>
        <taxon>Embryophyta</taxon>
        <taxon>Tracheophyta</taxon>
        <taxon>Spermatophyta</taxon>
        <taxon>Magnoliopsida</taxon>
        <taxon>eudicotyledons</taxon>
        <taxon>Gunneridae</taxon>
        <taxon>Pentapetalae</taxon>
        <taxon>asterids</taxon>
        <taxon>lamiids</taxon>
        <taxon>Lamiales</taxon>
        <taxon>Gesneriaceae</taxon>
        <taxon>Didymocarpoideae</taxon>
        <taxon>Trichosporeae</taxon>
        <taxon>Loxocarpinae</taxon>
        <taxon>Dorcoceras</taxon>
    </lineage>
</organism>